<feature type="compositionally biased region" description="Basic and acidic residues" evidence="1">
    <location>
        <begin position="503"/>
        <end position="520"/>
    </location>
</feature>
<dbReference type="InterPro" id="IPR051928">
    <property type="entry name" value="NorD/CobT"/>
</dbReference>
<evidence type="ECO:0008006" key="4">
    <source>
        <dbReference type="Google" id="ProtNLM"/>
    </source>
</evidence>
<dbReference type="PANTHER" id="PTHR41248:SF1">
    <property type="entry name" value="NORD PROTEIN"/>
    <property type="match status" value="1"/>
</dbReference>
<evidence type="ECO:0000256" key="1">
    <source>
        <dbReference type="SAM" id="MobiDB-lite"/>
    </source>
</evidence>
<proteinExistence type="predicted"/>
<dbReference type="PANTHER" id="PTHR41248">
    <property type="entry name" value="NORD PROTEIN"/>
    <property type="match status" value="1"/>
</dbReference>
<accession>A0A9D2NN60</accession>
<comment type="caution">
    <text evidence="2">The sequence shown here is derived from an EMBL/GenBank/DDBJ whole genome shotgun (WGS) entry which is preliminary data.</text>
</comment>
<dbReference type="Proteomes" id="UP000823890">
    <property type="component" value="Unassembled WGS sequence"/>
</dbReference>
<dbReference type="InterPro" id="IPR036465">
    <property type="entry name" value="vWFA_dom_sf"/>
</dbReference>
<feature type="region of interest" description="Disordered" evidence="1">
    <location>
        <begin position="503"/>
        <end position="524"/>
    </location>
</feature>
<gene>
    <name evidence="2" type="ORF">H9758_07800</name>
</gene>
<evidence type="ECO:0000313" key="2">
    <source>
        <dbReference type="EMBL" id="HJC34481.1"/>
    </source>
</evidence>
<organism evidence="2 3">
    <name type="scientific">Candidatus Mediterraneibacter faecipullorum</name>
    <dbReference type="NCBI Taxonomy" id="2838670"/>
    <lineage>
        <taxon>Bacteria</taxon>
        <taxon>Bacillati</taxon>
        <taxon>Bacillota</taxon>
        <taxon>Clostridia</taxon>
        <taxon>Lachnospirales</taxon>
        <taxon>Lachnospiraceae</taxon>
        <taxon>Mediterraneibacter</taxon>
    </lineage>
</organism>
<evidence type="ECO:0000313" key="3">
    <source>
        <dbReference type="Proteomes" id="UP000823890"/>
    </source>
</evidence>
<sequence length="594" mass="67594">MSSTDFGISARRRALNIIWTAAGEYGFEPAFMAFSQNGQPDIYMDSIIGYVRKWYDLEIMQELFDTIGSSFMRETFDGILWIGLENCAFEREVRERPVLAEMRLACAEAFFEQQFTRSRQQWMAQNSLVYALQSARWNTVLGKAPGLVNPWERKLFEELSYSGEWDARQIAEHTFQILHRYFHFNRRRAERAFLLRLRNRLASFTSRALPSRVMRTEDLTFAQDGSGNGIITARKSKNSGPLSAAEEENNRIYIENCFGPPLYTREESTQIEALLCTGNHTGCHIYFAEGRQPAAENTDTHTADASSSDALIRKTILSAQAQAERNKTHFKEKRHFYENCITRLAQQIRNALLVYPQPAKLTSRAGQIAPEQIWRAVRLNDERVFTDKFEEEHSEFSVDLLLDASASRLQSQEMIAAQAYVIARSLRLCKVPVQVCSFLSLRGYTVMRRFCGYGDSDKDERIFDYFAAGWNRDGLAVKGAGHMMQSSPAGNRLLILLTDASPNDDRRLPPDRESGHHLSRDYSGNAGVEDTAAEVRALRRSGIQVMAILNGEDGSTEAARKIYGDDFVRIENIRHLSDAVGTLLLRKIEKLTFS</sequence>
<dbReference type="SUPFAM" id="SSF53300">
    <property type="entry name" value="vWA-like"/>
    <property type="match status" value="1"/>
</dbReference>
<dbReference type="Gene3D" id="3.40.50.410">
    <property type="entry name" value="von Willebrand factor, type A domain"/>
    <property type="match status" value="1"/>
</dbReference>
<reference evidence="2" key="2">
    <citation type="submission" date="2021-04" db="EMBL/GenBank/DDBJ databases">
        <authorList>
            <person name="Gilroy R."/>
        </authorList>
    </citation>
    <scope>NUCLEOTIDE SEQUENCE</scope>
    <source>
        <strain evidence="2">ChiW19-954</strain>
    </source>
</reference>
<name>A0A9D2NN60_9FIRM</name>
<protein>
    <recommendedName>
        <fullName evidence="4">Cobalamin biosynthesis protein CobT VWA domain-containing protein</fullName>
    </recommendedName>
</protein>
<dbReference type="EMBL" id="DWWO01000098">
    <property type="protein sequence ID" value="HJC34481.1"/>
    <property type="molecule type" value="Genomic_DNA"/>
</dbReference>
<reference evidence="2" key="1">
    <citation type="journal article" date="2021" name="PeerJ">
        <title>Extensive microbial diversity within the chicken gut microbiome revealed by metagenomics and culture.</title>
        <authorList>
            <person name="Gilroy R."/>
            <person name="Ravi A."/>
            <person name="Getino M."/>
            <person name="Pursley I."/>
            <person name="Horton D.L."/>
            <person name="Alikhan N.F."/>
            <person name="Baker D."/>
            <person name="Gharbi K."/>
            <person name="Hall N."/>
            <person name="Watson M."/>
            <person name="Adriaenssens E.M."/>
            <person name="Foster-Nyarko E."/>
            <person name="Jarju S."/>
            <person name="Secka A."/>
            <person name="Antonio M."/>
            <person name="Oren A."/>
            <person name="Chaudhuri R.R."/>
            <person name="La Ragione R."/>
            <person name="Hildebrand F."/>
            <person name="Pallen M.J."/>
        </authorList>
    </citation>
    <scope>NUCLEOTIDE SEQUENCE</scope>
    <source>
        <strain evidence="2">ChiW19-954</strain>
    </source>
</reference>
<dbReference type="AlphaFoldDB" id="A0A9D2NN60"/>